<dbReference type="EMBL" id="SRLO01000211">
    <property type="protein sequence ID" value="TNN66995.1"/>
    <property type="molecule type" value="Genomic_DNA"/>
</dbReference>
<accession>A0A4Z2HP06</accession>
<protein>
    <submittedName>
        <fullName evidence="1">Uncharacterized protein</fullName>
    </submittedName>
</protein>
<reference evidence="1 2" key="1">
    <citation type="submission" date="2019-03" db="EMBL/GenBank/DDBJ databases">
        <title>First draft genome of Liparis tanakae, snailfish: a comprehensive survey of snailfish specific genes.</title>
        <authorList>
            <person name="Kim W."/>
            <person name="Song I."/>
            <person name="Jeong J.-H."/>
            <person name="Kim D."/>
            <person name="Kim S."/>
            <person name="Ryu S."/>
            <person name="Song J.Y."/>
            <person name="Lee S.K."/>
        </authorList>
    </citation>
    <scope>NUCLEOTIDE SEQUENCE [LARGE SCALE GENOMIC DNA]</scope>
    <source>
        <tissue evidence="1">Muscle</tissue>
    </source>
</reference>
<evidence type="ECO:0000313" key="1">
    <source>
        <dbReference type="EMBL" id="TNN66995.1"/>
    </source>
</evidence>
<proteinExistence type="predicted"/>
<organism evidence="1 2">
    <name type="scientific">Liparis tanakae</name>
    <name type="common">Tanaka's snailfish</name>
    <dbReference type="NCBI Taxonomy" id="230148"/>
    <lineage>
        <taxon>Eukaryota</taxon>
        <taxon>Metazoa</taxon>
        <taxon>Chordata</taxon>
        <taxon>Craniata</taxon>
        <taxon>Vertebrata</taxon>
        <taxon>Euteleostomi</taxon>
        <taxon>Actinopterygii</taxon>
        <taxon>Neopterygii</taxon>
        <taxon>Teleostei</taxon>
        <taxon>Neoteleostei</taxon>
        <taxon>Acanthomorphata</taxon>
        <taxon>Eupercaria</taxon>
        <taxon>Perciformes</taxon>
        <taxon>Cottioidei</taxon>
        <taxon>Cottales</taxon>
        <taxon>Liparidae</taxon>
        <taxon>Liparis</taxon>
    </lineage>
</organism>
<dbReference type="AlphaFoldDB" id="A0A4Z2HP06"/>
<gene>
    <name evidence="1" type="ORF">EYF80_022768</name>
</gene>
<name>A0A4Z2HP06_9TELE</name>
<sequence>MHLSATHPADHSDPRAARLHTFNFAQSVLRLGDVELLRQLRHATRCKGSEMRRSGKAFAVQVQNNKALSSTTTYMLSIYPRALNRTEPAMTSALRGREGWREGGMEGGREGGMEGGEETCEIVFAWVEDTAESPGDYYRPLQLFSLEGMERMEGMTLAHKGSVSHSGHKVIR</sequence>
<comment type="caution">
    <text evidence="1">The sequence shown here is derived from an EMBL/GenBank/DDBJ whole genome shotgun (WGS) entry which is preliminary data.</text>
</comment>
<dbReference type="Proteomes" id="UP000314294">
    <property type="component" value="Unassembled WGS sequence"/>
</dbReference>
<keyword evidence="2" id="KW-1185">Reference proteome</keyword>
<evidence type="ECO:0000313" key="2">
    <source>
        <dbReference type="Proteomes" id="UP000314294"/>
    </source>
</evidence>